<keyword evidence="8" id="KW-1185">Reference proteome</keyword>
<gene>
    <name evidence="7" type="ordered locus">Exig_2600</name>
</gene>
<keyword evidence="2" id="KW-0479">Metal-binding</keyword>
<keyword evidence="1" id="KW-0001">2Fe-2S</keyword>
<evidence type="ECO:0000313" key="7">
    <source>
        <dbReference type="EMBL" id="ACB62049.1"/>
    </source>
</evidence>
<evidence type="ECO:0000256" key="4">
    <source>
        <dbReference type="ARBA" id="ARBA00023014"/>
    </source>
</evidence>
<dbReference type="InterPro" id="IPR006076">
    <property type="entry name" value="FAD-dep_OxRdtase"/>
</dbReference>
<keyword evidence="3" id="KW-0408">Iron</keyword>
<dbReference type="GO" id="GO:0016705">
    <property type="term" value="F:oxidoreductase activity, acting on paired donors, with incorporation or reduction of molecular oxygen"/>
    <property type="evidence" value="ECO:0007669"/>
    <property type="project" value="UniProtKB-ARBA"/>
</dbReference>
<dbReference type="SUPFAM" id="SSF50022">
    <property type="entry name" value="ISP domain"/>
    <property type="match status" value="1"/>
</dbReference>
<dbReference type="eggNOG" id="COG0665">
    <property type="taxonomic scope" value="Bacteria"/>
</dbReference>
<evidence type="ECO:0000313" key="8">
    <source>
        <dbReference type="Proteomes" id="UP000001681"/>
    </source>
</evidence>
<evidence type="ECO:0000259" key="6">
    <source>
        <dbReference type="PROSITE" id="PS51296"/>
    </source>
</evidence>
<dbReference type="RefSeq" id="WP_012371465.1">
    <property type="nucleotide sequence ID" value="NC_010556.1"/>
</dbReference>
<evidence type="ECO:0000256" key="1">
    <source>
        <dbReference type="ARBA" id="ARBA00022714"/>
    </source>
</evidence>
<dbReference type="KEGG" id="esi:Exig_2600"/>
<dbReference type="GO" id="GO:0051537">
    <property type="term" value="F:2 iron, 2 sulfur cluster binding"/>
    <property type="evidence" value="ECO:0007669"/>
    <property type="project" value="UniProtKB-KW"/>
</dbReference>
<dbReference type="Proteomes" id="UP000001681">
    <property type="component" value="Chromosome"/>
</dbReference>
<accession>B1YMI9</accession>
<dbReference type="OrthoDB" id="9767869at2"/>
<keyword evidence="5" id="KW-1015">Disulfide bond</keyword>
<reference evidence="8" key="3">
    <citation type="submission" date="2008-04" db="EMBL/GenBank/DDBJ databases">
        <title>Complete sequence of chromosome of Exiguobacterium sibiricum 255-15.</title>
        <authorList>
            <consortium name="US DOE Joint Genome Institute"/>
            <person name="Copeland A."/>
            <person name="Lucas S."/>
            <person name="Lapidus A."/>
            <person name="Glavina del Rio T."/>
            <person name="Dalin E."/>
            <person name="Tice H."/>
            <person name="Bruce D."/>
            <person name="Goodwin L."/>
            <person name="Pitluck S."/>
            <person name="Kiss H."/>
            <person name="Chertkov O."/>
            <person name="Monk C."/>
            <person name="Brettin T."/>
            <person name="Detter J.C."/>
            <person name="Han C."/>
            <person name="Kuske C.R."/>
            <person name="Schmutz J."/>
            <person name="Larimer F."/>
            <person name="Land M."/>
            <person name="Hauser L."/>
            <person name="Kyrpides N."/>
            <person name="Mikhailova N."/>
            <person name="Vishnivetskaya T."/>
            <person name="Rodrigues D.F."/>
            <person name="Gilichinsky D."/>
            <person name="Tiedje J."/>
            <person name="Richardson P."/>
        </authorList>
    </citation>
    <scope>NUCLEOTIDE SEQUENCE [LARGE SCALE GENOMIC DNA]</scope>
    <source>
        <strain evidence="8">DSM 17290 / CIP 109462 / JCM 13490 / 255-15</strain>
    </source>
</reference>
<dbReference type="InterPro" id="IPR017941">
    <property type="entry name" value="Rieske_2Fe-2S"/>
</dbReference>
<dbReference type="InterPro" id="IPR036188">
    <property type="entry name" value="FAD/NAD-bd_sf"/>
</dbReference>
<dbReference type="GO" id="GO:0016020">
    <property type="term" value="C:membrane"/>
    <property type="evidence" value="ECO:0007669"/>
    <property type="project" value="InterPro"/>
</dbReference>
<protein>
    <submittedName>
        <fullName evidence="7">FAD dependent oxidoreductase</fullName>
    </submittedName>
</protein>
<dbReference type="Gene3D" id="3.50.50.60">
    <property type="entry name" value="FAD/NAD(P)-binding domain"/>
    <property type="match status" value="1"/>
</dbReference>
<dbReference type="FunFam" id="2.102.10.10:FF:000014">
    <property type="entry name" value="Oxidoreductase, FAD dependent"/>
    <property type="match status" value="1"/>
</dbReference>
<name>B1YMI9_EXIS2</name>
<dbReference type="InterPro" id="IPR005805">
    <property type="entry name" value="Rieske_Fe-S_prot_C"/>
</dbReference>
<dbReference type="Gene3D" id="2.102.10.10">
    <property type="entry name" value="Rieske [2Fe-2S] iron-sulphur domain"/>
    <property type="match status" value="1"/>
</dbReference>
<evidence type="ECO:0000256" key="3">
    <source>
        <dbReference type="ARBA" id="ARBA00023004"/>
    </source>
</evidence>
<dbReference type="GO" id="GO:0046872">
    <property type="term" value="F:metal ion binding"/>
    <property type="evidence" value="ECO:0007669"/>
    <property type="project" value="UniProtKB-KW"/>
</dbReference>
<dbReference type="Gene3D" id="3.30.9.10">
    <property type="entry name" value="D-Amino Acid Oxidase, subunit A, domain 2"/>
    <property type="match status" value="1"/>
</dbReference>
<dbReference type="Pfam" id="PF01266">
    <property type="entry name" value="DAO"/>
    <property type="match status" value="1"/>
</dbReference>
<dbReference type="PRINTS" id="PR00162">
    <property type="entry name" value="RIESKE"/>
</dbReference>
<sequence>MKQLDGFPTSYWRTSIEASTYPKLDDNLTSDVVVIGAGIAGLVTAVQLIEQGYDVTLIEADRIASGTTGYTTAKVSSQHGLIYDELIRTFGEEKARLYHEANEEAIRFLRDQTTRLAIECELEEQDAYLYVASTGTKQKQLTKEADAYSRLGINGGDATDEVKDKLPYPVEQALVIRNQAQFHPVKYLLGLARHFTEQGGKLYEQTRATSVESKRTPTVLLESGHQIEAKKVIVATHFPFNDFKGLYFSKLEVHRSYIVSGLVQEDFPDGMFMSADKPSRSLRHVKTADGKRLGLFGGENHLSGHQTDTKANYQALAHFAESEFGVAEIDQFWSAQDLISLDKVPYIGQMTSDDPNILVATGFAKWGMTNGIAAGLLLSDLLTGTPNRFRGLFDPNRSKLNKQDAKQFAKNNADVAIELLKGKVSRASQSADDLGIDEGGLVRHAGKTVGGYRDESGELHLVKTTCTHMGCDVKWNNGERSWDCPCHGSRFDYEGNVLEGPAVKPLKQIKK</sequence>
<dbReference type="STRING" id="262543.Exig_2600"/>
<dbReference type="CDD" id="cd03477">
    <property type="entry name" value="Rieske_YhfW_C"/>
    <property type="match status" value="1"/>
</dbReference>
<dbReference type="InterPro" id="IPR038010">
    <property type="entry name" value="YhfW_C"/>
</dbReference>
<dbReference type="PANTHER" id="PTHR13847:SF274">
    <property type="entry name" value="RIESKE 2FE-2S IRON-SULFUR PROTEIN YHFW-RELATED"/>
    <property type="match status" value="1"/>
</dbReference>
<dbReference type="HOGENOM" id="CLU_007884_15_1_9"/>
<dbReference type="Pfam" id="PF00355">
    <property type="entry name" value="Rieske"/>
    <property type="match status" value="1"/>
</dbReference>
<dbReference type="InterPro" id="IPR036922">
    <property type="entry name" value="Rieske_2Fe-2S_sf"/>
</dbReference>
<dbReference type="PROSITE" id="PS51296">
    <property type="entry name" value="RIESKE"/>
    <property type="match status" value="1"/>
</dbReference>
<dbReference type="AlphaFoldDB" id="B1YMI9"/>
<reference evidence="7 8" key="2">
    <citation type="journal article" date="2008" name="BMC Genomics">
        <title>Architecture of thermal adaptation in an Exiguobacterium sibiricum strain isolated from 3 million year old permafrost: a genome and transcriptome approach.</title>
        <authorList>
            <person name="Rodrigues D.F."/>
            <person name="Ivanova N."/>
            <person name="He Z."/>
            <person name="Huebner M."/>
            <person name="Zhou J."/>
            <person name="Tiedje J.M."/>
        </authorList>
    </citation>
    <scope>NUCLEOTIDE SEQUENCE [LARGE SCALE GENOMIC DNA]</scope>
    <source>
        <strain evidence="8">DSM 17290 / CIP 109462 / JCM 13490 / 255-15</strain>
    </source>
</reference>
<dbReference type="GO" id="GO:0004497">
    <property type="term" value="F:monooxygenase activity"/>
    <property type="evidence" value="ECO:0007669"/>
    <property type="project" value="UniProtKB-ARBA"/>
</dbReference>
<feature type="domain" description="Rieske" evidence="6">
    <location>
        <begin position="426"/>
        <end position="511"/>
    </location>
</feature>
<proteinExistence type="predicted"/>
<dbReference type="SUPFAM" id="SSF51971">
    <property type="entry name" value="Nucleotide-binding domain"/>
    <property type="match status" value="1"/>
</dbReference>
<evidence type="ECO:0000256" key="5">
    <source>
        <dbReference type="ARBA" id="ARBA00023157"/>
    </source>
</evidence>
<organism evidence="7 8">
    <name type="scientific">Exiguobacterium sibiricum (strain DSM 17290 / CCUG 55495 / CIP 109462 / JCM 13490 / 255-15)</name>
    <dbReference type="NCBI Taxonomy" id="262543"/>
    <lineage>
        <taxon>Bacteria</taxon>
        <taxon>Bacillati</taxon>
        <taxon>Bacillota</taxon>
        <taxon>Bacilli</taxon>
        <taxon>Bacillales</taxon>
        <taxon>Bacillales Family XII. Incertae Sedis</taxon>
        <taxon>Exiguobacterium</taxon>
    </lineage>
</organism>
<evidence type="ECO:0000256" key="2">
    <source>
        <dbReference type="ARBA" id="ARBA00022723"/>
    </source>
</evidence>
<dbReference type="GO" id="GO:0005737">
    <property type="term" value="C:cytoplasm"/>
    <property type="evidence" value="ECO:0007669"/>
    <property type="project" value="TreeGrafter"/>
</dbReference>
<reference evidence="7 8" key="1">
    <citation type="journal article" date="2006" name="Extremophiles">
        <title>Characterization of Exiguobacterium isolates from the Siberian permafrost. Description of Exiguobacterium sibiricum sp. nov.</title>
        <authorList>
            <person name="Rodrigues D.F."/>
            <person name="Goris J."/>
            <person name="Vishnivetskaya T."/>
            <person name="Gilichinsky D."/>
            <person name="Thomashow M.F."/>
            <person name="Tiedje J.M."/>
        </authorList>
    </citation>
    <scope>NUCLEOTIDE SEQUENCE [LARGE SCALE GENOMIC DNA]</scope>
    <source>
        <strain evidence="8">DSM 17290 / CIP 109462 / JCM 13490 / 255-15</strain>
    </source>
</reference>
<keyword evidence="4" id="KW-0411">Iron-sulfur</keyword>
<dbReference type="eggNOG" id="COG0723">
    <property type="taxonomic scope" value="Bacteria"/>
</dbReference>
<dbReference type="EMBL" id="CP001022">
    <property type="protein sequence ID" value="ACB62049.1"/>
    <property type="molecule type" value="Genomic_DNA"/>
</dbReference>
<dbReference type="PANTHER" id="PTHR13847">
    <property type="entry name" value="SARCOSINE DEHYDROGENASE-RELATED"/>
    <property type="match status" value="1"/>
</dbReference>